<feature type="signal peptide" evidence="2">
    <location>
        <begin position="1"/>
        <end position="31"/>
    </location>
</feature>
<proteinExistence type="predicted"/>
<sequence>MNLPRIDHKLMPRFILLWGLLRSAMIHSARGAVMPGLEKNSLIVIVSCRRRFTLNFPVIKRRVGSAVMQGPFTVGGSGWAHGEITRAVAAVEQQLGAPSRSARVPPARARARDLSASRVKRPD</sequence>
<evidence type="ECO:0000313" key="3">
    <source>
        <dbReference type="EMBL" id="KAH7033104.1"/>
    </source>
</evidence>
<evidence type="ECO:0000256" key="1">
    <source>
        <dbReference type="SAM" id="MobiDB-lite"/>
    </source>
</evidence>
<evidence type="ECO:0000313" key="4">
    <source>
        <dbReference type="Proteomes" id="UP000756346"/>
    </source>
</evidence>
<protein>
    <submittedName>
        <fullName evidence="3">Uncharacterized protein</fullName>
    </submittedName>
</protein>
<gene>
    <name evidence="3" type="ORF">B0I36DRAFT_320783</name>
</gene>
<dbReference type="RefSeq" id="XP_046013936.1">
    <property type="nucleotide sequence ID" value="XM_046153596.1"/>
</dbReference>
<dbReference type="GeneID" id="70183142"/>
<feature type="compositionally biased region" description="Basic and acidic residues" evidence="1">
    <location>
        <begin position="110"/>
        <end position="123"/>
    </location>
</feature>
<dbReference type="EMBL" id="JAGTJQ010000004">
    <property type="protein sequence ID" value="KAH7033104.1"/>
    <property type="molecule type" value="Genomic_DNA"/>
</dbReference>
<feature type="compositionally biased region" description="Low complexity" evidence="1">
    <location>
        <begin position="97"/>
        <end position="108"/>
    </location>
</feature>
<name>A0A9P8YB48_9PEZI</name>
<feature type="chain" id="PRO_5040141058" evidence="2">
    <location>
        <begin position="32"/>
        <end position="123"/>
    </location>
</feature>
<dbReference type="Proteomes" id="UP000756346">
    <property type="component" value="Unassembled WGS sequence"/>
</dbReference>
<accession>A0A9P8YB48</accession>
<keyword evidence="4" id="KW-1185">Reference proteome</keyword>
<keyword evidence="2" id="KW-0732">Signal</keyword>
<comment type="caution">
    <text evidence="3">The sequence shown here is derived from an EMBL/GenBank/DDBJ whole genome shotgun (WGS) entry which is preliminary data.</text>
</comment>
<feature type="region of interest" description="Disordered" evidence="1">
    <location>
        <begin position="96"/>
        <end position="123"/>
    </location>
</feature>
<organism evidence="3 4">
    <name type="scientific">Microdochium trichocladiopsis</name>
    <dbReference type="NCBI Taxonomy" id="1682393"/>
    <lineage>
        <taxon>Eukaryota</taxon>
        <taxon>Fungi</taxon>
        <taxon>Dikarya</taxon>
        <taxon>Ascomycota</taxon>
        <taxon>Pezizomycotina</taxon>
        <taxon>Sordariomycetes</taxon>
        <taxon>Xylariomycetidae</taxon>
        <taxon>Xylariales</taxon>
        <taxon>Microdochiaceae</taxon>
        <taxon>Microdochium</taxon>
    </lineage>
</organism>
<evidence type="ECO:0000256" key="2">
    <source>
        <dbReference type="SAM" id="SignalP"/>
    </source>
</evidence>
<dbReference type="AlphaFoldDB" id="A0A9P8YB48"/>
<reference evidence="3" key="1">
    <citation type="journal article" date="2021" name="Nat. Commun.">
        <title>Genetic determinants of endophytism in the Arabidopsis root mycobiome.</title>
        <authorList>
            <person name="Mesny F."/>
            <person name="Miyauchi S."/>
            <person name="Thiergart T."/>
            <person name="Pickel B."/>
            <person name="Atanasova L."/>
            <person name="Karlsson M."/>
            <person name="Huettel B."/>
            <person name="Barry K.W."/>
            <person name="Haridas S."/>
            <person name="Chen C."/>
            <person name="Bauer D."/>
            <person name="Andreopoulos W."/>
            <person name="Pangilinan J."/>
            <person name="LaButti K."/>
            <person name="Riley R."/>
            <person name="Lipzen A."/>
            <person name="Clum A."/>
            <person name="Drula E."/>
            <person name="Henrissat B."/>
            <person name="Kohler A."/>
            <person name="Grigoriev I.V."/>
            <person name="Martin F.M."/>
            <person name="Hacquard S."/>
        </authorList>
    </citation>
    <scope>NUCLEOTIDE SEQUENCE</scope>
    <source>
        <strain evidence="3">MPI-CAGE-CH-0230</strain>
    </source>
</reference>